<gene>
    <name evidence="1" type="ORF">LYSHEL_22890</name>
</gene>
<sequence>MRAEDDLVRGVGVERVEGAGGLQVRAVGDVAAGVEAFDDHVVAQQRTDVGVGGDAEVRAFADEFEGVGEGCVVRR</sequence>
<evidence type="ECO:0000313" key="1">
    <source>
        <dbReference type="EMBL" id="BCT96418.1"/>
    </source>
</evidence>
<dbReference type="Proteomes" id="UP000680514">
    <property type="component" value="Chromosome"/>
</dbReference>
<reference evidence="1 2" key="1">
    <citation type="submission" date="2021-03" db="EMBL/GenBank/DDBJ databases">
        <title>Complete Genome Sequences of Two Lysobacter Strains Isolated from Sea Water (Lysobacter caseinilyticus) and Soil (Lysobacter helvus) in South Korea.</title>
        <authorList>
            <person name="Watanabe Y."/>
            <person name="Arakawa K."/>
        </authorList>
    </citation>
    <scope>NUCLEOTIDE SEQUENCE [LARGE SCALE GENOMIC DNA]</scope>
    <source>
        <strain evidence="1 2">D10</strain>
    </source>
</reference>
<organism evidence="1 2">
    <name type="scientific">Lysobacter helvus</name>
    <dbReference type="NCBI Taxonomy" id="2675059"/>
    <lineage>
        <taxon>Bacteria</taxon>
        <taxon>Pseudomonadati</taxon>
        <taxon>Pseudomonadota</taxon>
        <taxon>Gammaproteobacteria</taxon>
        <taxon>Lysobacterales</taxon>
        <taxon>Lysobacteraceae</taxon>
        <taxon>Lysobacter</taxon>
    </lineage>
</organism>
<proteinExistence type="predicted"/>
<keyword evidence="2" id="KW-1185">Reference proteome</keyword>
<accession>A0ABM7QFM3</accession>
<name>A0ABM7QFM3_9GAMM</name>
<protein>
    <submittedName>
        <fullName evidence="1">Uncharacterized protein</fullName>
    </submittedName>
</protein>
<evidence type="ECO:0000313" key="2">
    <source>
        <dbReference type="Proteomes" id="UP000680514"/>
    </source>
</evidence>
<dbReference type="EMBL" id="AP024546">
    <property type="protein sequence ID" value="BCT96418.1"/>
    <property type="molecule type" value="Genomic_DNA"/>
</dbReference>